<feature type="region of interest" description="Disordered" evidence="1">
    <location>
        <begin position="229"/>
        <end position="281"/>
    </location>
</feature>
<accession>A0A4Y9Z476</accession>
<dbReference type="EMBL" id="SEKV01000007">
    <property type="protein sequence ID" value="TFY69626.1"/>
    <property type="molecule type" value="Genomic_DNA"/>
</dbReference>
<feature type="region of interest" description="Disordered" evidence="1">
    <location>
        <begin position="368"/>
        <end position="422"/>
    </location>
</feature>
<protein>
    <submittedName>
        <fullName evidence="2">Uncharacterized protein</fullName>
    </submittedName>
</protein>
<organism evidence="2 3">
    <name type="scientific">Rhodofomes roseus</name>
    <dbReference type="NCBI Taxonomy" id="34475"/>
    <lineage>
        <taxon>Eukaryota</taxon>
        <taxon>Fungi</taxon>
        <taxon>Dikarya</taxon>
        <taxon>Basidiomycota</taxon>
        <taxon>Agaricomycotina</taxon>
        <taxon>Agaricomycetes</taxon>
        <taxon>Polyporales</taxon>
        <taxon>Rhodofomes</taxon>
    </lineage>
</organism>
<feature type="compositionally biased region" description="Basic and acidic residues" evidence="1">
    <location>
        <begin position="330"/>
        <end position="344"/>
    </location>
</feature>
<dbReference type="STRING" id="34475.A0A4Y9Z476"/>
<evidence type="ECO:0000256" key="1">
    <source>
        <dbReference type="SAM" id="MobiDB-lite"/>
    </source>
</evidence>
<feature type="compositionally biased region" description="Basic and acidic residues" evidence="1">
    <location>
        <begin position="387"/>
        <end position="397"/>
    </location>
</feature>
<reference evidence="2 3" key="1">
    <citation type="submission" date="2019-01" db="EMBL/GenBank/DDBJ databases">
        <title>Genome sequencing of the rare red list fungi Fomitopsis rosea.</title>
        <authorList>
            <person name="Buettner E."/>
            <person name="Kellner H."/>
        </authorList>
    </citation>
    <scope>NUCLEOTIDE SEQUENCE [LARGE SCALE GENOMIC DNA]</scope>
    <source>
        <strain evidence="2 3">DSM 105464</strain>
    </source>
</reference>
<feature type="region of interest" description="Disordered" evidence="1">
    <location>
        <begin position="320"/>
        <end position="351"/>
    </location>
</feature>
<gene>
    <name evidence="2" type="ORF">EVJ58_g299</name>
</gene>
<sequence length="438" mass="48452">MKHYRERLASSETSEYSIFPISAVRDEPFIPPTPGDTRATPTSASVEQPPVRVLRCLIREIPGFPGVLEDGRWTVRHPLVQTYLKNLGNVYDDAAGFTGASTSRGEPARDVRGCIEVGRVEDVGQVVGRHLSDVISEAVFILAALEVVDIIRHPAHFAFWGANVRERTSLIIQQSQVSRYIVSAKSWDRFSQEAQRILQFAIYPEVKAKPSQKRLTRAQKKKAQAKVAQAAVKVTHPTERAQRKGKGKEKGPNGAGTTLRRSLRRAAPVAQSQVRGDGSPQAIANIATTALEQDGDEANELARPRIGEHDAAQSAITMHDRKRLQTAQTTRDRSFRPVADDPPCRRPTFPYVRTIRGDSNVTAAVDTGDTAAQTGRKRKASEAIEDAMGKEERPENKRPRRNLRTVREPTAKGKAFAADQKVAREKAEAIQVKRAKRS</sequence>
<evidence type="ECO:0000313" key="2">
    <source>
        <dbReference type="EMBL" id="TFY69626.1"/>
    </source>
</evidence>
<comment type="caution">
    <text evidence="2">The sequence shown here is derived from an EMBL/GenBank/DDBJ whole genome shotgun (WGS) entry which is preliminary data.</text>
</comment>
<proteinExistence type="predicted"/>
<dbReference type="Proteomes" id="UP000298390">
    <property type="component" value="Unassembled WGS sequence"/>
</dbReference>
<evidence type="ECO:0000313" key="3">
    <source>
        <dbReference type="Proteomes" id="UP000298390"/>
    </source>
</evidence>
<dbReference type="AlphaFoldDB" id="A0A4Y9Z476"/>
<name>A0A4Y9Z476_9APHY</name>